<evidence type="ECO:0000256" key="11">
    <source>
        <dbReference type="ARBA" id="ARBA00025912"/>
    </source>
</evidence>
<evidence type="ECO:0000313" key="14">
    <source>
        <dbReference type="EMBL" id="SUU83169.1"/>
    </source>
</evidence>
<feature type="transmembrane region" description="Helical" evidence="13">
    <location>
        <begin position="109"/>
        <end position="128"/>
    </location>
</feature>
<dbReference type="Proteomes" id="UP000254343">
    <property type="component" value="Unassembled WGS sequence"/>
</dbReference>
<dbReference type="CDD" id="cd03499">
    <property type="entry name" value="SQR_TypeC_SdhC"/>
    <property type="match status" value="1"/>
</dbReference>
<dbReference type="InterPro" id="IPR034804">
    <property type="entry name" value="SQR/QFR_C/D"/>
</dbReference>
<dbReference type="PIRSF" id="PIRSF000178">
    <property type="entry name" value="SDH_cyt_b560"/>
    <property type="match status" value="1"/>
</dbReference>
<dbReference type="Pfam" id="PF01127">
    <property type="entry name" value="Sdh_cyt"/>
    <property type="match status" value="1"/>
</dbReference>
<gene>
    <name evidence="14" type="primary">sdhC</name>
    <name evidence="14" type="ORF">NCTC12722_00331</name>
</gene>
<accession>A0A380W3Q2</accession>
<dbReference type="InterPro" id="IPR000701">
    <property type="entry name" value="SuccDH_FuR_B_TM-su"/>
</dbReference>
<comment type="similarity">
    <text evidence="3">Belongs to the cytochrome b560 family.</text>
</comment>
<comment type="subunit">
    <text evidence="11">Part of an enzyme complex containing four subunits: a flavoprotein, an iron-sulfur protein, plus two membrane-anchoring proteins, SdhC and SdhD. The complex can form homotrimers.</text>
</comment>
<evidence type="ECO:0000256" key="5">
    <source>
        <dbReference type="ARBA" id="ARBA00022617"/>
    </source>
</evidence>
<dbReference type="SUPFAM" id="SSF81343">
    <property type="entry name" value="Fumarate reductase respiratory complex transmembrane subunits"/>
    <property type="match status" value="1"/>
</dbReference>
<keyword evidence="10 13" id="KW-0472">Membrane</keyword>
<evidence type="ECO:0000256" key="7">
    <source>
        <dbReference type="ARBA" id="ARBA00022723"/>
    </source>
</evidence>
<dbReference type="RefSeq" id="WP_002717950.1">
    <property type="nucleotide sequence ID" value="NZ_UFSI01000001.1"/>
</dbReference>
<dbReference type="PANTHER" id="PTHR10978">
    <property type="entry name" value="SUCCINATE DEHYDROGENASE CYTOCHROME B560 SUBUNIT"/>
    <property type="match status" value="1"/>
</dbReference>
<evidence type="ECO:0000256" key="9">
    <source>
        <dbReference type="ARBA" id="ARBA00023004"/>
    </source>
</evidence>
<dbReference type="PANTHER" id="PTHR10978:SF5">
    <property type="entry name" value="SUCCINATE DEHYDROGENASE CYTOCHROME B560 SUBUNIT, MITOCHONDRIAL"/>
    <property type="match status" value="1"/>
</dbReference>
<evidence type="ECO:0000256" key="1">
    <source>
        <dbReference type="ARBA" id="ARBA00004050"/>
    </source>
</evidence>
<name>A0A380W3Q2_AFIFE</name>
<evidence type="ECO:0000256" key="8">
    <source>
        <dbReference type="ARBA" id="ARBA00022989"/>
    </source>
</evidence>
<comment type="subcellular location">
    <subcellularLocation>
        <location evidence="2">Membrane</location>
    </subcellularLocation>
</comment>
<evidence type="ECO:0000256" key="2">
    <source>
        <dbReference type="ARBA" id="ARBA00004370"/>
    </source>
</evidence>
<evidence type="ECO:0000313" key="15">
    <source>
        <dbReference type="Proteomes" id="UP000254343"/>
    </source>
</evidence>
<feature type="binding site" description="axial binding residue" evidence="12">
    <location>
        <position position="81"/>
    </location>
    <ligand>
        <name>heme</name>
        <dbReference type="ChEBI" id="CHEBI:30413"/>
        <note>ligand shared with second transmembrane subunit</note>
    </ligand>
    <ligandPart>
        <name>Fe</name>
        <dbReference type="ChEBI" id="CHEBI:18248"/>
    </ligandPart>
</feature>
<keyword evidence="6 13" id="KW-0812">Transmembrane</keyword>
<keyword evidence="7 12" id="KW-0479">Metal-binding</keyword>
<evidence type="ECO:0000256" key="13">
    <source>
        <dbReference type="SAM" id="Phobius"/>
    </source>
</evidence>
<evidence type="ECO:0000256" key="10">
    <source>
        <dbReference type="ARBA" id="ARBA00023136"/>
    </source>
</evidence>
<dbReference type="Gene3D" id="1.20.1300.10">
    <property type="entry name" value="Fumarate reductase/succinate dehydrogenase, transmembrane subunit"/>
    <property type="match status" value="1"/>
</dbReference>
<sequence>MAAQTDRPLSPFMTYRWTLTMIMSIIHRVTGIGLYAGTLLMAWWLIATASGPAAYACLQTFTTSWIGRLVEIGFTWALLHHAFSGLRYLVWDTGHGFGVEARERLTQAALVAGIVATAALWIGFYMIGAGR</sequence>
<keyword evidence="5 12" id="KW-0349">Heme</keyword>
<dbReference type="InterPro" id="IPR014314">
    <property type="entry name" value="Succ_DH_cytb556"/>
</dbReference>
<protein>
    <recommendedName>
        <fullName evidence="4">Succinate dehydrogenase cytochrome b556 subunit</fullName>
    </recommendedName>
</protein>
<dbReference type="EMBL" id="UIGB01000001">
    <property type="protein sequence ID" value="SUU83169.1"/>
    <property type="molecule type" value="Genomic_DNA"/>
</dbReference>
<dbReference type="GO" id="GO:0046872">
    <property type="term" value="F:metal ion binding"/>
    <property type="evidence" value="ECO:0007669"/>
    <property type="project" value="UniProtKB-KW"/>
</dbReference>
<reference evidence="14 15" key="1">
    <citation type="submission" date="2018-06" db="EMBL/GenBank/DDBJ databases">
        <authorList>
            <consortium name="Pathogen Informatics"/>
            <person name="Doyle S."/>
        </authorList>
    </citation>
    <scope>NUCLEOTIDE SEQUENCE [LARGE SCALE GENOMIC DNA]</scope>
    <source>
        <strain evidence="14 15">NCTC12722</strain>
    </source>
</reference>
<evidence type="ECO:0000256" key="4">
    <source>
        <dbReference type="ARBA" id="ARBA00020076"/>
    </source>
</evidence>
<comment type="function">
    <text evidence="1">Membrane-anchoring subunit of succinate dehydrogenase (SDH).</text>
</comment>
<dbReference type="AlphaFoldDB" id="A0A380W3Q2"/>
<dbReference type="GO" id="GO:0016020">
    <property type="term" value="C:membrane"/>
    <property type="evidence" value="ECO:0007669"/>
    <property type="project" value="UniProtKB-SubCell"/>
</dbReference>
<dbReference type="NCBIfam" id="TIGR02970">
    <property type="entry name" value="succ_dehyd_cytB"/>
    <property type="match status" value="1"/>
</dbReference>
<comment type="cofactor">
    <cofactor evidence="12">
        <name>heme</name>
        <dbReference type="ChEBI" id="CHEBI:30413"/>
    </cofactor>
    <text evidence="12">The heme is bound between the two transmembrane subunits.</text>
</comment>
<evidence type="ECO:0000256" key="6">
    <source>
        <dbReference type="ARBA" id="ARBA00022692"/>
    </source>
</evidence>
<evidence type="ECO:0000256" key="3">
    <source>
        <dbReference type="ARBA" id="ARBA00007244"/>
    </source>
</evidence>
<proteinExistence type="inferred from homology"/>
<dbReference type="GO" id="GO:0006099">
    <property type="term" value="P:tricarboxylic acid cycle"/>
    <property type="evidence" value="ECO:0007669"/>
    <property type="project" value="InterPro"/>
</dbReference>
<keyword evidence="8 13" id="KW-1133">Transmembrane helix</keyword>
<keyword evidence="9 12" id="KW-0408">Iron</keyword>
<dbReference type="OrthoDB" id="9799441at2"/>
<dbReference type="GO" id="GO:0009055">
    <property type="term" value="F:electron transfer activity"/>
    <property type="evidence" value="ECO:0007669"/>
    <property type="project" value="InterPro"/>
</dbReference>
<organism evidence="14 15">
    <name type="scientific">Afipia felis</name>
    <name type="common">Cat scratch disease bacillus</name>
    <dbReference type="NCBI Taxonomy" id="1035"/>
    <lineage>
        <taxon>Bacteria</taxon>
        <taxon>Pseudomonadati</taxon>
        <taxon>Pseudomonadota</taxon>
        <taxon>Alphaproteobacteria</taxon>
        <taxon>Hyphomicrobiales</taxon>
        <taxon>Nitrobacteraceae</taxon>
        <taxon>Afipia</taxon>
    </lineage>
</organism>
<evidence type="ECO:0000256" key="12">
    <source>
        <dbReference type="PIRSR" id="PIRSR000178-1"/>
    </source>
</evidence>